<evidence type="ECO:0000313" key="5">
    <source>
        <dbReference type="Proteomes" id="UP000298159"/>
    </source>
</evidence>
<dbReference type="Pfam" id="PF00293">
    <property type="entry name" value="NUDIX"/>
    <property type="match status" value="1"/>
</dbReference>
<name>A0A4Z1CV82_9ACTN</name>
<dbReference type="InterPro" id="IPR015797">
    <property type="entry name" value="NUDIX_hydrolase-like_dom_sf"/>
</dbReference>
<dbReference type="SUPFAM" id="SSF55729">
    <property type="entry name" value="Acyl-CoA N-acyltransferases (Nat)"/>
    <property type="match status" value="1"/>
</dbReference>
<evidence type="ECO:0000259" key="2">
    <source>
        <dbReference type="PROSITE" id="PS51186"/>
    </source>
</evidence>
<dbReference type="Gene3D" id="3.90.79.10">
    <property type="entry name" value="Nucleoside Triphosphate Pyrophosphohydrolase"/>
    <property type="match status" value="1"/>
</dbReference>
<dbReference type="SUPFAM" id="SSF55811">
    <property type="entry name" value="Nudix"/>
    <property type="match status" value="1"/>
</dbReference>
<dbReference type="CDD" id="cd04301">
    <property type="entry name" value="NAT_SF"/>
    <property type="match status" value="1"/>
</dbReference>
<dbReference type="AlphaFoldDB" id="A0A4Z1CV82"/>
<feature type="domain" description="Nudix hydrolase" evidence="3">
    <location>
        <begin position="193"/>
        <end position="327"/>
    </location>
</feature>
<reference evidence="4 5" key="1">
    <citation type="submission" date="2019-04" db="EMBL/GenBank/DDBJ databases">
        <title>Streptomyces sp. nov. Bv016 isolated from bark of Buahinia variegata.</title>
        <authorList>
            <person name="Kanchanasin P."/>
            <person name="Tanasupawat S."/>
            <person name="Yuki M."/>
            <person name="Kudo T."/>
        </authorList>
    </citation>
    <scope>NUCLEOTIDE SEQUENCE [LARGE SCALE GENOMIC DNA]</scope>
    <source>
        <strain evidence="4 5">Bv016</strain>
    </source>
</reference>
<sequence length="345" mass="37447">MVSSEALHTRPQHPGTAHAARLATPADAEGIVRLRSAYILAEPLPEEWIVRSGAELAARLAPGGDARACVVDAPDGTLASCALALLHPVLPEPASPTGRAAQVHTVVTHPSWRRRGNARSALTALLDRLRAEGVAPVEADAPGAAGALFRASGFCGSLAPMRMTWPEPAVRGRVDEKTGHVWLPPEQYAETVMKATGFACVLFTDVHDRPVQLHGVYSATHPWQLAGGTMDPGERPWETAVRECREETGIELAGPPRLLATVYGLPGTEWPYSTMGLVFDGGRLDEARLRDIVLDPREHDEVRVLPLPEWRPLMPPRDFARLSAVMEARRTGVAAYFDTWDWGTE</sequence>
<organism evidence="4 5">
    <name type="scientific">Streptomyces bauhiniae</name>
    <dbReference type="NCBI Taxonomy" id="2340725"/>
    <lineage>
        <taxon>Bacteria</taxon>
        <taxon>Bacillati</taxon>
        <taxon>Actinomycetota</taxon>
        <taxon>Actinomycetes</taxon>
        <taxon>Kitasatosporales</taxon>
        <taxon>Streptomycetaceae</taxon>
        <taxon>Streptomyces</taxon>
    </lineage>
</organism>
<dbReference type="Pfam" id="PF00583">
    <property type="entry name" value="Acetyltransf_1"/>
    <property type="match status" value="1"/>
</dbReference>
<keyword evidence="4" id="KW-0808">Transferase</keyword>
<evidence type="ECO:0000259" key="3">
    <source>
        <dbReference type="PROSITE" id="PS51462"/>
    </source>
</evidence>
<dbReference type="GO" id="GO:0016747">
    <property type="term" value="F:acyltransferase activity, transferring groups other than amino-acyl groups"/>
    <property type="evidence" value="ECO:0007669"/>
    <property type="project" value="InterPro"/>
</dbReference>
<keyword evidence="5" id="KW-1185">Reference proteome</keyword>
<dbReference type="PROSITE" id="PS51462">
    <property type="entry name" value="NUDIX"/>
    <property type="match status" value="1"/>
</dbReference>
<comment type="caution">
    <text evidence="4">The sequence shown here is derived from an EMBL/GenBank/DDBJ whole genome shotgun (WGS) entry which is preliminary data.</text>
</comment>
<dbReference type="InterPro" id="IPR000182">
    <property type="entry name" value="GNAT_dom"/>
</dbReference>
<dbReference type="Gene3D" id="3.40.630.30">
    <property type="match status" value="1"/>
</dbReference>
<dbReference type="InterPro" id="IPR016181">
    <property type="entry name" value="Acyl_CoA_acyltransferase"/>
</dbReference>
<dbReference type="EMBL" id="SRRT01000009">
    <property type="protein sequence ID" value="TGN72762.1"/>
    <property type="molecule type" value="Genomic_DNA"/>
</dbReference>
<feature type="region of interest" description="Disordered" evidence="1">
    <location>
        <begin position="1"/>
        <end position="22"/>
    </location>
</feature>
<accession>A0A4Z1CV82</accession>
<dbReference type="PROSITE" id="PS51186">
    <property type="entry name" value="GNAT"/>
    <property type="match status" value="1"/>
</dbReference>
<dbReference type="InterPro" id="IPR000086">
    <property type="entry name" value="NUDIX_hydrolase_dom"/>
</dbReference>
<protein>
    <submittedName>
        <fullName evidence="4">GNAT family N-acetyltransferase</fullName>
    </submittedName>
</protein>
<feature type="domain" description="N-acetyltransferase" evidence="2">
    <location>
        <begin position="18"/>
        <end position="177"/>
    </location>
</feature>
<dbReference type="Proteomes" id="UP000298159">
    <property type="component" value="Unassembled WGS sequence"/>
</dbReference>
<evidence type="ECO:0000313" key="4">
    <source>
        <dbReference type="EMBL" id="TGN72762.1"/>
    </source>
</evidence>
<evidence type="ECO:0000256" key="1">
    <source>
        <dbReference type="SAM" id="MobiDB-lite"/>
    </source>
</evidence>
<proteinExistence type="predicted"/>
<gene>
    <name evidence="4" type="ORF">E5083_27910</name>
</gene>